<dbReference type="AlphaFoldDB" id="A0A1N6X6W9"/>
<name>A0A1N6X6W9_9EURY</name>
<sequence>MGLEFQFHKRRTIYPSDLRTPLPKPSTVPMPKVEITVPEHLEMQIAQMVEQGEFVNREEAIEDLLATGLKAYKTSGPMDNDRDPGLEDEGMMGHEDEYVF</sequence>
<feature type="region of interest" description="Disordered" evidence="1">
    <location>
        <begin position="72"/>
        <end position="100"/>
    </location>
</feature>
<evidence type="ECO:0008006" key="4">
    <source>
        <dbReference type="Google" id="ProtNLM"/>
    </source>
</evidence>
<feature type="compositionally biased region" description="Basic and acidic residues" evidence="1">
    <location>
        <begin position="79"/>
        <end position="100"/>
    </location>
</feature>
<keyword evidence="3" id="KW-1185">Reference proteome</keyword>
<reference evidence="3" key="1">
    <citation type="submission" date="2017-01" db="EMBL/GenBank/DDBJ databases">
        <authorList>
            <person name="Varghese N."/>
            <person name="Submissions S."/>
        </authorList>
    </citation>
    <scope>NUCLEOTIDE SEQUENCE [LARGE SCALE GENOMIC DNA]</scope>
    <source>
        <strain evidence="3">CGMCC 1.7737</strain>
    </source>
</reference>
<dbReference type="Proteomes" id="UP000186914">
    <property type="component" value="Unassembled WGS sequence"/>
</dbReference>
<proteinExistence type="predicted"/>
<dbReference type="Pfam" id="PF23434">
    <property type="entry name" value="DUF7120"/>
    <property type="match status" value="1"/>
</dbReference>
<evidence type="ECO:0000256" key="1">
    <source>
        <dbReference type="SAM" id="MobiDB-lite"/>
    </source>
</evidence>
<evidence type="ECO:0000313" key="2">
    <source>
        <dbReference type="EMBL" id="SIQ98104.1"/>
    </source>
</evidence>
<protein>
    <recommendedName>
        <fullName evidence="4">Cell surface protein</fullName>
    </recommendedName>
</protein>
<dbReference type="CDD" id="cd22231">
    <property type="entry name" value="RHH_NikR_HicB-like"/>
    <property type="match status" value="1"/>
</dbReference>
<dbReference type="GO" id="GO:0006355">
    <property type="term" value="P:regulation of DNA-templated transcription"/>
    <property type="evidence" value="ECO:0007669"/>
    <property type="project" value="InterPro"/>
</dbReference>
<gene>
    <name evidence="2" type="ORF">SAMN05421858_1014</name>
</gene>
<dbReference type="InterPro" id="IPR055544">
    <property type="entry name" value="DUF7120"/>
</dbReference>
<organism evidence="2 3">
    <name type="scientific">Haladaptatus litoreus</name>
    <dbReference type="NCBI Taxonomy" id="553468"/>
    <lineage>
        <taxon>Archaea</taxon>
        <taxon>Methanobacteriati</taxon>
        <taxon>Methanobacteriota</taxon>
        <taxon>Stenosarchaea group</taxon>
        <taxon>Halobacteria</taxon>
        <taxon>Halobacteriales</taxon>
        <taxon>Haladaptataceae</taxon>
        <taxon>Haladaptatus</taxon>
    </lineage>
</organism>
<dbReference type="InterPro" id="IPR010985">
    <property type="entry name" value="Ribbon_hlx_hlx"/>
</dbReference>
<dbReference type="EMBL" id="FTNO01000001">
    <property type="protein sequence ID" value="SIQ98104.1"/>
    <property type="molecule type" value="Genomic_DNA"/>
</dbReference>
<accession>A0A1N6X6W9</accession>
<evidence type="ECO:0000313" key="3">
    <source>
        <dbReference type="Proteomes" id="UP000186914"/>
    </source>
</evidence>
<dbReference type="SUPFAM" id="SSF47598">
    <property type="entry name" value="Ribbon-helix-helix"/>
    <property type="match status" value="1"/>
</dbReference>